<dbReference type="PANTHER" id="PTHR30503">
    <property type="entry name" value="INNER MEMBRANE PROTEIN YEDI"/>
    <property type="match status" value="1"/>
</dbReference>
<feature type="transmembrane region" description="Helical" evidence="1">
    <location>
        <begin position="174"/>
        <end position="195"/>
    </location>
</feature>
<protein>
    <submittedName>
        <fullName evidence="2">DUF808 domain-containing protein</fullName>
    </submittedName>
</protein>
<keyword evidence="1" id="KW-1133">Transmembrane helix</keyword>
<name>A0ABU2HM95_9RHOB</name>
<dbReference type="Pfam" id="PF05661">
    <property type="entry name" value="DUF808"/>
    <property type="match status" value="1"/>
</dbReference>
<feature type="transmembrane region" description="Helical" evidence="1">
    <location>
        <begin position="278"/>
        <end position="307"/>
    </location>
</feature>
<feature type="transmembrane region" description="Helical" evidence="1">
    <location>
        <begin position="75"/>
        <end position="93"/>
    </location>
</feature>
<evidence type="ECO:0000313" key="3">
    <source>
        <dbReference type="Proteomes" id="UP001269144"/>
    </source>
</evidence>
<dbReference type="PANTHER" id="PTHR30503:SF3">
    <property type="entry name" value="INNER MEMBRANE PROTEIN YEDI"/>
    <property type="match status" value="1"/>
</dbReference>
<dbReference type="Proteomes" id="UP001269144">
    <property type="component" value="Unassembled WGS sequence"/>
</dbReference>
<keyword evidence="1" id="KW-0472">Membrane</keyword>
<feature type="transmembrane region" description="Helical" evidence="1">
    <location>
        <begin position="225"/>
        <end position="246"/>
    </location>
</feature>
<keyword evidence="3" id="KW-1185">Reference proteome</keyword>
<reference evidence="3" key="1">
    <citation type="submission" date="2023-07" db="EMBL/GenBank/DDBJ databases">
        <title>Paracoccus sp. MBLB3053 whole genome sequence.</title>
        <authorList>
            <person name="Hwang C.Y."/>
            <person name="Cho E.-S."/>
            <person name="Seo M.-J."/>
        </authorList>
    </citation>
    <scope>NUCLEOTIDE SEQUENCE [LARGE SCALE GENOMIC DNA]</scope>
    <source>
        <strain evidence="3">MBLB3053</strain>
    </source>
</reference>
<evidence type="ECO:0000313" key="2">
    <source>
        <dbReference type="EMBL" id="MDS9466156.1"/>
    </source>
</evidence>
<dbReference type="RefSeq" id="WP_311158349.1">
    <property type="nucleotide sequence ID" value="NZ_JAVQLW010000001.1"/>
</dbReference>
<keyword evidence="1" id="KW-0812">Transmembrane</keyword>
<dbReference type="InterPro" id="IPR008526">
    <property type="entry name" value="YedI"/>
</dbReference>
<comment type="caution">
    <text evidence="2">The sequence shown here is derived from an EMBL/GenBank/DDBJ whole genome shotgun (WGS) entry which is preliminary data.</text>
</comment>
<sequence length="322" mass="33265">MSGLLALLDDVAGIAKIAAASVDDVAGQAAKAGAKAAGAVIDDAAVSPKYVHGFSAARELPIVLKIARGSIFNKLVILLPVALALSALAPGAISPLLMLGGAYLCFEGAEKVLHAVSHHKVNEPHLQVTPEGGAGLEEERVKGAIKTDFILSAEIMTIALAAIPPGDPIWMEGLILAVVGLGITFVVYGFVALIVKADDVGLHLHEQGGPLAGFGRALVHFMPGFMRVLTIVGTAAMIWVGGQIIVHGLHELGQHQPYEWVHHMSERAAQALPAAPGFAAWVVTAFLDGIFGLILGFMLIPVANYIVSPAIGAVKGMFGASA</sequence>
<gene>
    <name evidence="2" type="ORF">RGQ15_01000</name>
</gene>
<dbReference type="PIRSF" id="PIRSF016660">
    <property type="entry name" value="YedI"/>
    <property type="match status" value="1"/>
</dbReference>
<evidence type="ECO:0000256" key="1">
    <source>
        <dbReference type="SAM" id="Phobius"/>
    </source>
</evidence>
<dbReference type="EMBL" id="JAVQLW010000001">
    <property type="protein sequence ID" value="MDS9466156.1"/>
    <property type="molecule type" value="Genomic_DNA"/>
</dbReference>
<organism evidence="2 3">
    <name type="scientific">Paracoccus aurantius</name>
    <dbReference type="NCBI Taxonomy" id="3073814"/>
    <lineage>
        <taxon>Bacteria</taxon>
        <taxon>Pseudomonadati</taxon>
        <taxon>Pseudomonadota</taxon>
        <taxon>Alphaproteobacteria</taxon>
        <taxon>Rhodobacterales</taxon>
        <taxon>Paracoccaceae</taxon>
        <taxon>Paracoccus</taxon>
    </lineage>
</organism>
<accession>A0ABU2HM95</accession>
<proteinExistence type="predicted"/>